<feature type="domain" description="Amidase" evidence="5">
    <location>
        <begin position="92"/>
        <end position="534"/>
    </location>
</feature>
<feature type="active site" description="Charge relay system" evidence="3">
    <location>
        <position position="218"/>
    </location>
</feature>
<feature type="binding site" evidence="4">
    <location>
        <begin position="239"/>
        <end position="242"/>
    </location>
    <ligand>
        <name>substrate</name>
    </ligand>
</feature>
<keyword evidence="2" id="KW-0378">Hydrolase</keyword>
<name>A0A0L0NRQ0_CANAR</name>
<organism evidence="6 7">
    <name type="scientific">Candidozyma auris</name>
    <name type="common">Yeast</name>
    <name type="synonym">Candida auris</name>
    <dbReference type="NCBI Taxonomy" id="498019"/>
    <lineage>
        <taxon>Eukaryota</taxon>
        <taxon>Fungi</taxon>
        <taxon>Dikarya</taxon>
        <taxon>Ascomycota</taxon>
        <taxon>Saccharomycotina</taxon>
        <taxon>Pichiomycetes</taxon>
        <taxon>Metschnikowiaceae</taxon>
        <taxon>Candidozyma</taxon>
    </lineage>
</organism>
<dbReference type="AlphaFoldDB" id="A0A0L0NRQ0"/>
<feature type="binding site" evidence="4">
    <location>
        <position position="192"/>
    </location>
    <ligand>
        <name>substrate</name>
    </ligand>
</feature>
<evidence type="ECO:0000313" key="7">
    <source>
        <dbReference type="Proteomes" id="UP000037122"/>
    </source>
</evidence>
<sequence>MTWQELAQRATNIYDTSLKRTLELFPLDKEAQLALDSLPSARGKTVEDYGSPATVPIEVFREKMPEKSLEITEKDPYLLLQDIKLGKVSCVEVLTAYFHAAVFASKLVNCVYEFMPEEALQLAKKLDLGSKDLPLMGLPLSLKEMIPVKGRAVTHGSLCFLDRVVDYDADIVNILVAAGAVPFVRTTNPQSLMMLECESWTHGRTVNPYNSLLTCGGSSGGEGAIQGIGAAAFGLGSDIGGSIRCPSAFNGIYGLRTTVGRLPSSDFFSCQLGSESILSVTGPMTRSLDLLCLVMRTITASAPWLVDPSLYPLPWNPDKKEKLKIGILYDDGVVAPQPPIARALKMVSDQLSKLPNIEVVPFKPYKHEKAWEIITSLYFEDGGADTRSTMEKSGEPMLPQTEWILSGKHVKPLQPKDIWHWNLEKGKYRKEYLAHWLSQGAPDAVIAPVFPGPACKPRTSRYWGYTAQWNLLDYPAIAFPVTTVDPQVDVPLKDYQPRNEMDEFVWKQYDSGESFANAPVSLCAVGLRNTDDLVVKVAKILREAM</sequence>
<feature type="binding site" evidence="4">
    <location>
        <position position="218"/>
    </location>
    <ligand>
        <name>substrate</name>
    </ligand>
</feature>
<dbReference type="Proteomes" id="UP000037122">
    <property type="component" value="Unassembled WGS sequence"/>
</dbReference>
<dbReference type="InterPro" id="IPR023631">
    <property type="entry name" value="Amidase_dom"/>
</dbReference>
<evidence type="ECO:0000313" key="6">
    <source>
        <dbReference type="EMBL" id="KND96689.1"/>
    </source>
</evidence>
<dbReference type="SUPFAM" id="SSF75304">
    <property type="entry name" value="Amidase signature (AS) enzymes"/>
    <property type="match status" value="1"/>
</dbReference>
<evidence type="ECO:0000256" key="2">
    <source>
        <dbReference type="ARBA" id="ARBA00022801"/>
    </source>
</evidence>
<evidence type="ECO:0000256" key="1">
    <source>
        <dbReference type="ARBA" id="ARBA00009199"/>
    </source>
</evidence>
<dbReference type="EMBL" id="LGST01000051">
    <property type="protein sequence ID" value="KND96689.1"/>
    <property type="molecule type" value="Genomic_DNA"/>
</dbReference>
<dbReference type="PANTHER" id="PTHR46072:SF4">
    <property type="entry name" value="AMIDASE C550.07-RELATED"/>
    <property type="match status" value="1"/>
</dbReference>
<evidence type="ECO:0000259" key="5">
    <source>
        <dbReference type="Pfam" id="PF01425"/>
    </source>
</evidence>
<dbReference type="VEuPathDB" id="FungiDB:B9J08_001294"/>
<proteinExistence type="inferred from homology"/>
<dbReference type="VEuPathDB" id="FungiDB:CJJ07_002177"/>
<dbReference type="GO" id="GO:0016787">
    <property type="term" value="F:hydrolase activity"/>
    <property type="evidence" value="ECO:0007669"/>
    <property type="project" value="UniProtKB-KW"/>
</dbReference>
<dbReference type="Pfam" id="PF01425">
    <property type="entry name" value="Amidase"/>
    <property type="match status" value="1"/>
</dbReference>
<dbReference type="VEuPathDB" id="FungiDB:QG37_06988"/>
<evidence type="ECO:0000256" key="4">
    <source>
        <dbReference type="PIRSR" id="PIRSR001221-2"/>
    </source>
</evidence>
<dbReference type="PIRSF" id="PIRSF001221">
    <property type="entry name" value="Amidase_fungi"/>
    <property type="match status" value="1"/>
</dbReference>
<dbReference type="VEuPathDB" id="FungiDB:CJI97_001311"/>
<dbReference type="VEuPathDB" id="FungiDB:CJI96_0003138"/>
<dbReference type="PANTHER" id="PTHR46072">
    <property type="entry name" value="AMIDASE-RELATED-RELATED"/>
    <property type="match status" value="1"/>
</dbReference>
<evidence type="ECO:0000256" key="3">
    <source>
        <dbReference type="PIRSR" id="PIRSR001221-1"/>
    </source>
</evidence>
<reference evidence="7" key="1">
    <citation type="journal article" date="2015" name="BMC Genomics">
        <title>Draft genome of a commonly misdiagnosed multidrug resistant pathogen Candida auris.</title>
        <authorList>
            <person name="Chatterjee S."/>
            <person name="Alampalli S.V."/>
            <person name="Nageshan R.K."/>
            <person name="Chettiar S.T."/>
            <person name="Joshi S."/>
            <person name="Tatu U.S."/>
        </authorList>
    </citation>
    <scope>NUCLEOTIDE SEQUENCE [LARGE SCALE GENOMIC DNA]</scope>
    <source>
        <strain evidence="7">6684</strain>
    </source>
</reference>
<dbReference type="Gene3D" id="3.90.1300.10">
    <property type="entry name" value="Amidase signature (AS) domain"/>
    <property type="match status" value="1"/>
</dbReference>
<comment type="caution">
    <text evidence="6">The sequence shown here is derived from an EMBL/GenBank/DDBJ whole genome shotgun (WGS) entry which is preliminary data.</text>
</comment>
<feature type="active site" description="Charge relay system" evidence="3">
    <location>
        <position position="143"/>
    </location>
</feature>
<gene>
    <name evidence="6" type="ORF">QG37_06988</name>
</gene>
<dbReference type="VEuPathDB" id="FungiDB:CJJ09_003547"/>
<dbReference type="InterPro" id="IPR036928">
    <property type="entry name" value="AS_sf"/>
</dbReference>
<feature type="active site" description="Acyl-ester intermediate" evidence="3">
    <location>
        <position position="242"/>
    </location>
</feature>
<accession>A0A0L0NRQ0</accession>
<comment type="similarity">
    <text evidence="1">Belongs to the amidase family.</text>
</comment>
<protein>
    <recommendedName>
        <fullName evidence="5">Amidase domain-containing protein</fullName>
    </recommendedName>
</protein>